<feature type="signal peptide" evidence="1">
    <location>
        <begin position="1"/>
        <end position="25"/>
    </location>
</feature>
<dbReference type="EMBL" id="JAZHXI010000012">
    <property type="protein sequence ID" value="KAL2065883.1"/>
    <property type="molecule type" value="Genomic_DNA"/>
</dbReference>
<keyword evidence="1" id="KW-0732">Signal</keyword>
<protein>
    <submittedName>
        <fullName evidence="2">Uncharacterized protein</fullName>
    </submittedName>
</protein>
<proteinExistence type="predicted"/>
<accession>A0ABR4C7G0</accession>
<dbReference type="Proteomes" id="UP001595075">
    <property type="component" value="Unassembled WGS sequence"/>
</dbReference>
<organism evidence="2 3">
    <name type="scientific">Oculimacula yallundae</name>
    <dbReference type="NCBI Taxonomy" id="86028"/>
    <lineage>
        <taxon>Eukaryota</taxon>
        <taxon>Fungi</taxon>
        <taxon>Dikarya</taxon>
        <taxon>Ascomycota</taxon>
        <taxon>Pezizomycotina</taxon>
        <taxon>Leotiomycetes</taxon>
        <taxon>Helotiales</taxon>
        <taxon>Ploettnerulaceae</taxon>
        <taxon>Oculimacula</taxon>
    </lineage>
</organism>
<keyword evidence="3" id="KW-1185">Reference proteome</keyword>
<gene>
    <name evidence="2" type="ORF">VTL71DRAFT_3553</name>
</gene>
<evidence type="ECO:0000256" key="1">
    <source>
        <dbReference type="SAM" id="SignalP"/>
    </source>
</evidence>
<comment type="caution">
    <text evidence="2">The sequence shown here is derived from an EMBL/GenBank/DDBJ whole genome shotgun (WGS) entry which is preliminary data.</text>
</comment>
<feature type="chain" id="PRO_5046738888" evidence="1">
    <location>
        <begin position="26"/>
        <end position="156"/>
    </location>
</feature>
<evidence type="ECO:0000313" key="2">
    <source>
        <dbReference type="EMBL" id="KAL2065883.1"/>
    </source>
</evidence>
<name>A0ABR4C7G0_9HELO</name>
<evidence type="ECO:0000313" key="3">
    <source>
        <dbReference type="Proteomes" id="UP001595075"/>
    </source>
</evidence>
<sequence length="156" mass="16918">MRLTLSALPLSIVGTLLLCSISVDAAPAKSKTTKRTTKASIAEPAPKALHSCGVVVQRWGLDAWETFDQYYESNGKEFFHQATTGSTTPGDELVPVQVGSHKLHIYNTANPNGAHDPGKLSFVWGSLKFDTFSPGTPCTHNAYPDVKFTCTFQCDK</sequence>
<reference evidence="2 3" key="1">
    <citation type="journal article" date="2024" name="Commun. Biol.">
        <title>Comparative genomic analysis of thermophilic fungi reveals convergent evolutionary adaptations and gene losses.</title>
        <authorList>
            <person name="Steindorff A.S."/>
            <person name="Aguilar-Pontes M.V."/>
            <person name="Robinson A.J."/>
            <person name="Andreopoulos B."/>
            <person name="LaButti K."/>
            <person name="Kuo A."/>
            <person name="Mondo S."/>
            <person name="Riley R."/>
            <person name="Otillar R."/>
            <person name="Haridas S."/>
            <person name="Lipzen A."/>
            <person name="Grimwood J."/>
            <person name="Schmutz J."/>
            <person name="Clum A."/>
            <person name="Reid I.D."/>
            <person name="Moisan M.C."/>
            <person name="Butler G."/>
            <person name="Nguyen T.T.M."/>
            <person name="Dewar K."/>
            <person name="Conant G."/>
            <person name="Drula E."/>
            <person name="Henrissat B."/>
            <person name="Hansel C."/>
            <person name="Singer S."/>
            <person name="Hutchinson M.I."/>
            <person name="de Vries R.P."/>
            <person name="Natvig D.O."/>
            <person name="Powell A.J."/>
            <person name="Tsang A."/>
            <person name="Grigoriev I.V."/>
        </authorList>
    </citation>
    <scope>NUCLEOTIDE SEQUENCE [LARGE SCALE GENOMIC DNA]</scope>
    <source>
        <strain evidence="2 3">CBS 494.80</strain>
    </source>
</reference>